<feature type="domain" description="DUF6593" evidence="1">
    <location>
        <begin position="42"/>
        <end position="141"/>
    </location>
</feature>
<organism evidence="2 3">
    <name type="scientific">Roridomyces roridus</name>
    <dbReference type="NCBI Taxonomy" id="1738132"/>
    <lineage>
        <taxon>Eukaryota</taxon>
        <taxon>Fungi</taxon>
        <taxon>Dikarya</taxon>
        <taxon>Basidiomycota</taxon>
        <taxon>Agaricomycotina</taxon>
        <taxon>Agaricomycetes</taxon>
        <taxon>Agaricomycetidae</taxon>
        <taxon>Agaricales</taxon>
        <taxon>Marasmiineae</taxon>
        <taxon>Mycenaceae</taxon>
        <taxon>Roridomyces</taxon>
    </lineage>
</organism>
<protein>
    <recommendedName>
        <fullName evidence="1">DUF6593 domain-containing protein</fullName>
    </recommendedName>
</protein>
<dbReference type="InterPro" id="IPR046528">
    <property type="entry name" value="DUF6593"/>
</dbReference>
<dbReference type="Pfam" id="PF20236">
    <property type="entry name" value="DUF6593"/>
    <property type="match status" value="1"/>
</dbReference>
<gene>
    <name evidence="2" type="ORF">FB45DRAFT_424379</name>
</gene>
<evidence type="ECO:0000313" key="2">
    <source>
        <dbReference type="EMBL" id="KAJ7639303.1"/>
    </source>
</evidence>
<dbReference type="AlphaFoldDB" id="A0AAD7FUC1"/>
<accession>A0AAD7FUC1</accession>
<keyword evidence="3" id="KW-1185">Reference proteome</keyword>
<proteinExistence type="predicted"/>
<sequence>MSYHHPTEAAWTPVDPRFIPFKFSGGKPNIRDSEVTDPWGQTVMRIASTKRESTLRNGQGNVIAVIEWDHSVPRVMFHGEERKSKDMFPLDRKHMTRGMTHQGQHYIWKNMPQPHEALVGLYSSSSPDHCIAYWHNEDPQIFLDAAPEVYKSGMLDIALLAAFMMNCGTAIDEGGHGGGNVGLVGFLSTLINAA</sequence>
<evidence type="ECO:0000259" key="1">
    <source>
        <dbReference type="Pfam" id="PF20236"/>
    </source>
</evidence>
<evidence type="ECO:0000313" key="3">
    <source>
        <dbReference type="Proteomes" id="UP001221142"/>
    </source>
</evidence>
<comment type="caution">
    <text evidence="2">The sequence shown here is derived from an EMBL/GenBank/DDBJ whole genome shotgun (WGS) entry which is preliminary data.</text>
</comment>
<reference evidence="2" key="1">
    <citation type="submission" date="2023-03" db="EMBL/GenBank/DDBJ databases">
        <title>Massive genome expansion in bonnet fungi (Mycena s.s.) driven by repeated elements and novel gene families across ecological guilds.</title>
        <authorList>
            <consortium name="Lawrence Berkeley National Laboratory"/>
            <person name="Harder C.B."/>
            <person name="Miyauchi S."/>
            <person name="Viragh M."/>
            <person name="Kuo A."/>
            <person name="Thoen E."/>
            <person name="Andreopoulos B."/>
            <person name="Lu D."/>
            <person name="Skrede I."/>
            <person name="Drula E."/>
            <person name="Henrissat B."/>
            <person name="Morin E."/>
            <person name="Kohler A."/>
            <person name="Barry K."/>
            <person name="LaButti K."/>
            <person name="Morin E."/>
            <person name="Salamov A."/>
            <person name="Lipzen A."/>
            <person name="Mereny Z."/>
            <person name="Hegedus B."/>
            <person name="Baldrian P."/>
            <person name="Stursova M."/>
            <person name="Weitz H."/>
            <person name="Taylor A."/>
            <person name="Grigoriev I.V."/>
            <person name="Nagy L.G."/>
            <person name="Martin F."/>
            <person name="Kauserud H."/>
        </authorList>
    </citation>
    <scope>NUCLEOTIDE SEQUENCE</scope>
    <source>
        <strain evidence="2">9284</strain>
    </source>
</reference>
<dbReference type="EMBL" id="JARKIF010000005">
    <property type="protein sequence ID" value="KAJ7639303.1"/>
    <property type="molecule type" value="Genomic_DNA"/>
</dbReference>
<dbReference type="Proteomes" id="UP001221142">
    <property type="component" value="Unassembled WGS sequence"/>
</dbReference>
<name>A0AAD7FUC1_9AGAR</name>